<dbReference type="Pfam" id="PF03133">
    <property type="entry name" value="TTL"/>
    <property type="match status" value="1"/>
</dbReference>
<dbReference type="GO" id="GO:0036064">
    <property type="term" value="C:ciliary basal body"/>
    <property type="evidence" value="ECO:0007669"/>
    <property type="project" value="TreeGrafter"/>
</dbReference>
<dbReference type="EMBL" id="CAJNDS010000011">
    <property type="protein sequence ID" value="CAE6915918.1"/>
    <property type="molecule type" value="Genomic_DNA"/>
</dbReference>
<gene>
    <name evidence="7" type="primary">TTLL5</name>
    <name evidence="7" type="ORF">SNAT2548_LOCUS275</name>
</gene>
<organism evidence="7 8">
    <name type="scientific">Symbiodinium natans</name>
    <dbReference type="NCBI Taxonomy" id="878477"/>
    <lineage>
        <taxon>Eukaryota</taxon>
        <taxon>Sar</taxon>
        <taxon>Alveolata</taxon>
        <taxon>Dinophyceae</taxon>
        <taxon>Suessiales</taxon>
        <taxon>Symbiodiniaceae</taxon>
        <taxon>Symbiodinium</taxon>
    </lineage>
</organism>
<dbReference type="InterPro" id="IPR004344">
    <property type="entry name" value="TTL/TTLL_fam"/>
</dbReference>
<evidence type="ECO:0000256" key="1">
    <source>
        <dbReference type="ARBA" id="ARBA00022598"/>
    </source>
</evidence>
<keyword evidence="1" id="KW-0436">Ligase</keyword>
<dbReference type="SUPFAM" id="SSF56059">
    <property type="entry name" value="Glutathione synthetase ATP-binding domain-like"/>
    <property type="match status" value="1"/>
</dbReference>
<comment type="caution">
    <text evidence="7">The sequence shown here is derived from an EMBL/GenBank/DDBJ whole genome shotgun (WGS) entry which is preliminary data.</text>
</comment>
<dbReference type="AlphaFoldDB" id="A0A812GBS6"/>
<dbReference type="GO" id="GO:0070740">
    <property type="term" value="F:tubulin-glutamic acid ligase activity"/>
    <property type="evidence" value="ECO:0007669"/>
    <property type="project" value="TreeGrafter"/>
</dbReference>
<feature type="compositionally biased region" description="Acidic residues" evidence="6">
    <location>
        <begin position="329"/>
        <end position="339"/>
    </location>
</feature>
<sequence>MRAAAASTCVPKSRRAENAEASIPKECGLAEVGASSELVGEPGNELLASVFAGRAPVVVFDYDPRCKAAPRDKSRNLSEADKAALSMTRLPQMHFCIQTTRDVHEYNAVVNTFKMAGWTRVPVGSPKFAIYWGPHPSPEMLKGFNPFQKANHFPNSWQLGRKDLLGKNIHRMKRQFPKDYNIMPLSFSLPEDGQAWAQAREQNPEALWIWKPVNLSCGKGIRLLESSLAPSVEKKLMQRSGVVQRYVDRPLLINGFKFDLRLYVVVTSFDPLKVYINEEGLVRLATQKYRCSADSLQERTMHLTNYSVNKHAASYKQNLDGQATGDPTPAEEAEPEGDAPEARDPAATLREPRGIEVVAEAAPGVLQGSWHRLRLDDVADRGCHHQVAYCS</sequence>
<evidence type="ECO:0000256" key="6">
    <source>
        <dbReference type="SAM" id="MobiDB-lite"/>
    </source>
</evidence>
<keyword evidence="2" id="KW-0547">Nucleotide-binding</keyword>
<accession>A0A812GBS6</accession>
<dbReference type="PANTHER" id="PTHR12241:SF145">
    <property type="entry name" value="TUBULIN POLYGLUTAMYLASE TTLL5"/>
    <property type="match status" value="1"/>
</dbReference>
<reference evidence="7" key="1">
    <citation type="submission" date="2021-02" db="EMBL/GenBank/DDBJ databases">
        <authorList>
            <person name="Dougan E. K."/>
            <person name="Rhodes N."/>
            <person name="Thang M."/>
            <person name="Chan C."/>
        </authorList>
    </citation>
    <scope>NUCLEOTIDE SEQUENCE</scope>
</reference>
<evidence type="ECO:0000256" key="5">
    <source>
        <dbReference type="ARBA" id="ARBA00049274"/>
    </source>
</evidence>
<dbReference type="Gene3D" id="3.30.470.20">
    <property type="entry name" value="ATP-grasp fold, B domain"/>
    <property type="match status" value="1"/>
</dbReference>
<keyword evidence="8" id="KW-1185">Reference proteome</keyword>
<keyword evidence="3" id="KW-0067">ATP-binding</keyword>
<dbReference type="PROSITE" id="PS51221">
    <property type="entry name" value="TTL"/>
    <property type="match status" value="1"/>
</dbReference>
<dbReference type="GO" id="GO:0015631">
    <property type="term" value="F:tubulin binding"/>
    <property type="evidence" value="ECO:0007669"/>
    <property type="project" value="TreeGrafter"/>
</dbReference>
<comment type="catalytic activity">
    <reaction evidence="5">
        <text>L-glutamyl-[protein] + L-glutamate + ATP = gamma-L-glutamyl-L-glutamyl-[protein] + ADP + phosphate + H(+)</text>
        <dbReference type="Rhea" id="RHEA:60144"/>
        <dbReference type="Rhea" id="RHEA-COMP:10208"/>
        <dbReference type="Rhea" id="RHEA-COMP:15517"/>
        <dbReference type="ChEBI" id="CHEBI:15378"/>
        <dbReference type="ChEBI" id="CHEBI:29973"/>
        <dbReference type="ChEBI" id="CHEBI:29985"/>
        <dbReference type="ChEBI" id="CHEBI:30616"/>
        <dbReference type="ChEBI" id="CHEBI:43474"/>
        <dbReference type="ChEBI" id="CHEBI:143622"/>
        <dbReference type="ChEBI" id="CHEBI:456216"/>
    </reaction>
    <physiologicalReaction direction="left-to-right" evidence="5">
        <dbReference type="Rhea" id="RHEA:60145"/>
    </physiologicalReaction>
</comment>
<evidence type="ECO:0000256" key="3">
    <source>
        <dbReference type="ARBA" id="ARBA00022840"/>
    </source>
</evidence>
<evidence type="ECO:0000313" key="7">
    <source>
        <dbReference type="EMBL" id="CAE6915918.1"/>
    </source>
</evidence>
<evidence type="ECO:0000313" key="8">
    <source>
        <dbReference type="Proteomes" id="UP000604046"/>
    </source>
</evidence>
<name>A0A812GBS6_9DINO</name>
<evidence type="ECO:0000256" key="2">
    <source>
        <dbReference type="ARBA" id="ARBA00022741"/>
    </source>
</evidence>
<dbReference type="PANTHER" id="PTHR12241">
    <property type="entry name" value="TUBULIN POLYGLUTAMYLASE"/>
    <property type="match status" value="1"/>
</dbReference>
<dbReference type="GO" id="GO:0000226">
    <property type="term" value="P:microtubule cytoskeleton organization"/>
    <property type="evidence" value="ECO:0007669"/>
    <property type="project" value="TreeGrafter"/>
</dbReference>
<feature type="region of interest" description="Disordered" evidence="6">
    <location>
        <begin position="318"/>
        <end position="346"/>
    </location>
</feature>
<dbReference type="OrthoDB" id="443277at2759"/>
<protein>
    <recommendedName>
        <fullName evidence="4">Tubulin--tyrosine ligase-like protein 5</fullName>
    </recommendedName>
</protein>
<dbReference type="GO" id="GO:0005524">
    <property type="term" value="F:ATP binding"/>
    <property type="evidence" value="ECO:0007669"/>
    <property type="project" value="UniProtKB-KW"/>
</dbReference>
<proteinExistence type="predicted"/>
<dbReference type="Proteomes" id="UP000604046">
    <property type="component" value="Unassembled WGS sequence"/>
</dbReference>
<evidence type="ECO:0000256" key="4">
    <source>
        <dbReference type="ARBA" id="ARBA00041448"/>
    </source>
</evidence>